<evidence type="ECO:0000256" key="1">
    <source>
        <dbReference type="ARBA" id="ARBA00004245"/>
    </source>
</evidence>
<dbReference type="PROSITE" id="PS00108">
    <property type="entry name" value="PROTEIN_KINASE_ST"/>
    <property type="match status" value="1"/>
</dbReference>
<protein>
    <recommendedName>
        <fullName evidence="2">non-specific serine/threonine protein kinase</fullName>
        <ecNumber evidence="2">2.7.11.1</ecNumber>
    </recommendedName>
    <alternativeName>
        <fullName evidence="12">Fused homolog</fullName>
    </alternativeName>
</protein>
<accession>A0A8B7ZTU6</accession>
<feature type="coiled-coil region" evidence="15">
    <location>
        <begin position="38"/>
        <end position="65"/>
    </location>
</feature>
<dbReference type="InterPro" id="IPR011989">
    <property type="entry name" value="ARM-like"/>
</dbReference>
<keyword evidence="5" id="KW-0808">Transferase</keyword>
<dbReference type="GO" id="GO:0005856">
    <property type="term" value="C:cytoskeleton"/>
    <property type="evidence" value="ECO:0007669"/>
    <property type="project" value="UniProtKB-SubCell"/>
</dbReference>
<dbReference type="PROSITE" id="PS50011">
    <property type="entry name" value="PROTEIN_KINASE_DOM"/>
    <property type="match status" value="1"/>
</dbReference>
<keyword evidence="8 14" id="KW-0067">ATP-binding</keyword>
<dbReference type="SMART" id="SM00220">
    <property type="entry name" value="S_TKc"/>
    <property type="match status" value="1"/>
</dbReference>
<feature type="compositionally biased region" description="Basic and acidic residues" evidence="16">
    <location>
        <begin position="308"/>
        <end position="318"/>
    </location>
</feature>
<keyword evidence="4" id="KW-0723">Serine/threonine-protein kinase</keyword>
<evidence type="ECO:0000256" key="15">
    <source>
        <dbReference type="SAM" id="Coils"/>
    </source>
</evidence>
<evidence type="ECO:0000256" key="7">
    <source>
        <dbReference type="ARBA" id="ARBA00022777"/>
    </source>
</evidence>
<dbReference type="GO" id="GO:0005737">
    <property type="term" value="C:cytoplasm"/>
    <property type="evidence" value="ECO:0007669"/>
    <property type="project" value="TreeGrafter"/>
</dbReference>
<dbReference type="GO" id="GO:0007224">
    <property type="term" value="P:smoothened signaling pathway"/>
    <property type="evidence" value="ECO:0007669"/>
    <property type="project" value="TreeGrafter"/>
</dbReference>
<keyword evidence="6 14" id="KW-0547">Nucleotide-binding</keyword>
<feature type="compositionally biased region" description="Basic and acidic residues" evidence="16">
    <location>
        <begin position="351"/>
        <end position="367"/>
    </location>
</feature>
<feature type="compositionally biased region" description="Basic and acidic residues" evidence="16">
    <location>
        <begin position="375"/>
        <end position="386"/>
    </location>
</feature>
<evidence type="ECO:0000256" key="14">
    <source>
        <dbReference type="PROSITE-ProRule" id="PRU10141"/>
    </source>
</evidence>
<feature type="binding site" evidence="14">
    <location>
        <position position="33"/>
    </location>
    <ligand>
        <name>ATP</name>
        <dbReference type="ChEBI" id="CHEBI:30616"/>
    </ligand>
</feature>
<dbReference type="InterPro" id="IPR017441">
    <property type="entry name" value="Protein_kinase_ATP_BS"/>
</dbReference>
<evidence type="ECO:0000313" key="18">
    <source>
        <dbReference type="Proteomes" id="UP000694845"/>
    </source>
</evidence>
<feature type="compositionally biased region" description="Low complexity" evidence="16">
    <location>
        <begin position="1332"/>
        <end position="1348"/>
    </location>
</feature>
<evidence type="ECO:0000256" key="11">
    <source>
        <dbReference type="ARBA" id="ARBA00048679"/>
    </source>
</evidence>
<dbReference type="Pfam" id="PF00514">
    <property type="entry name" value="Arm"/>
    <property type="match status" value="1"/>
</dbReference>
<organism evidence="18 20">
    <name type="scientific">Acanthaster planci</name>
    <name type="common">Crown-of-thorns starfish</name>
    <dbReference type="NCBI Taxonomy" id="133434"/>
    <lineage>
        <taxon>Eukaryota</taxon>
        <taxon>Metazoa</taxon>
        <taxon>Echinodermata</taxon>
        <taxon>Eleutherozoa</taxon>
        <taxon>Asterozoa</taxon>
        <taxon>Asteroidea</taxon>
        <taxon>Valvatacea</taxon>
        <taxon>Valvatida</taxon>
        <taxon>Acanthasteridae</taxon>
        <taxon>Acanthaster</taxon>
    </lineage>
</organism>
<evidence type="ECO:0000313" key="19">
    <source>
        <dbReference type="RefSeq" id="XP_022108847.1"/>
    </source>
</evidence>
<dbReference type="EC" id="2.7.11.1" evidence="2"/>
<feature type="compositionally biased region" description="Gly residues" evidence="16">
    <location>
        <begin position="387"/>
        <end position="406"/>
    </location>
</feature>
<name>A0A8B7ZTU6_ACAPL</name>
<dbReference type="SUPFAM" id="SSF48371">
    <property type="entry name" value="ARM repeat"/>
    <property type="match status" value="3"/>
</dbReference>
<gene>
    <name evidence="19 20" type="primary">LOC110989057</name>
</gene>
<dbReference type="PANTHER" id="PTHR22983:SF6">
    <property type="entry name" value="SERINE_THREONINE-PROTEIN KINASE 36"/>
    <property type="match status" value="1"/>
</dbReference>
<feature type="domain" description="Protein kinase" evidence="17">
    <location>
        <begin position="4"/>
        <end position="254"/>
    </location>
</feature>
<comment type="catalytic activity">
    <reaction evidence="10">
        <text>L-threonyl-[protein] + ATP = O-phospho-L-threonyl-[protein] + ADP + H(+)</text>
        <dbReference type="Rhea" id="RHEA:46608"/>
        <dbReference type="Rhea" id="RHEA-COMP:11060"/>
        <dbReference type="Rhea" id="RHEA-COMP:11605"/>
        <dbReference type="ChEBI" id="CHEBI:15378"/>
        <dbReference type="ChEBI" id="CHEBI:30013"/>
        <dbReference type="ChEBI" id="CHEBI:30616"/>
        <dbReference type="ChEBI" id="CHEBI:61977"/>
        <dbReference type="ChEBI" id="CHEBI:456216"/>
        <dbReference type="EC" id="2.7.11.1"/>
    </reaction>
</comment>
<dbReference type="GO" id="GO:0004674">
    <property type="term" value="F:protein serine/threonine kinase activity"/>
    <property type="evidence" value="ECO:0007669"/>
    <property type="project" value="UniProtKB-KW"/>
</dbReference>
<dbReference type="Proteomes" id="UP000694845">
    <property type="component" value="Unplaced"/>
</dbReference>
<dbReference type="InterPro" id="IPR016024">
    <property type="entry name" value="ARM-type_fold"/>
</dbReference>
<dbReference type="OrthoDB" id="266718at2759"/>
<dbReference type="RefSeq" id="XP_022108849.1">
    <property type="nucleotide sequence ID" value="XM_022253157.1"/>
</dbReference>
<dbReference type="InterPro" id="IPR008271">
    <property type="entry name" value="Ser/Thr_kinase_AS"/>
</dbReference>
<dbReference type="PROSITE" id="PS50176">
    <property type="entry name" value="ARM_REPEAT"/>
    <property type="match status" value="1"/>
</dbReference>
<evidence type="ECO:0000256" key="8">
    <source>
        <dbReference type="ARBA" id="ARBA00022840"/>
    </source>
</evidence>
<feature type="compositionally biased region" description="Basic and acidic residues" evidence="16">
    <location>
        <begin position="407"/>
        <end position="418"/>
    </location>
</feature>
<proteinExistence type="predicted"/>
<dbReference type="Gene3D" id="1.10.510.10">
    <property type="entry name" value="Transferase(Phosphotransferase) domain 1"/>
    <property type="match status" value="1"/>
</dbReference>
<feature type="region of interest" description="Disordered" evidence="16">
    <location>
        <begin position="1306"/>
        <end position="1351"/>
    </location>
</feature>
<evidence type="ECO:0000256" key="3">
    <source>
        <dbReference type="ARBA" id="ARBA00022490"/>
    </source>
</evidence>
<comment type="catalytic activity">
    <reaction evidence="11">
        <text>L-seryl-[protein] + ATP = O-phospho-L-seryl-[protein] + ADP + H(+)</text>
        <dbReference type="Rhea" id="RHEA:17989"/>
        <dbReference type="Rhea" id="RHEA-COMP:9863"/>
        <dbReference type="Rhea" id="RHEA-COMP:11604"/>
        <dbReference type="ChEBI" id="CHEBI:15378"/>
        <dbReference type="ChEBI" id="CHEBI:29999"/>
        <dbReference type="ChEBI" id="CHEBI:30616"/>
        <dbReference type="ChEBI" id="CHEBI:83421"/>
        <dbReference type="ChEBI" id="CHEBI:456216"/>
        <dbReference type="EC" id="2.7.11.1"/>
    </reaction>
</comment>
<evidence type="ECO:0000256" key="2">
    <source>
        <dbReference type="ARBA" id="ARBA00012513"/>
    </source>
</evidence>
<dbReference type="RefSeq" id="XP_022108847.1">
    <property type="nucleotide sequence ID" value="XM_022253155.1"/>
</dbReference>
<dbReference type="GO" id="GO:0005524">
    <property type="term" value="F:ATP binding"/>
    <property type="evidence" value="ECO:0007669"/>
    <property type="project" value="UniProtKB-UniRule"/>
</dbReference>
<reference evidence="19 20" key="1">
    <citation type="submission" date="2025-04" db="UniProtKB">
        <authorList>
            <consortium name="RefSeq"/>
        </authorList>
    </citation>
    <scope>IDENTIFICATION</scope>
</reference>
<keyword evidence="18" id="KW-1185">Reference proteome</keyword>
<dbReference type="PROSITE" id="PS00107">
    <property type="entry name" value="PROTEIN_KINASE_ATP"/>
    <property type="match status" value="1"/>
</dbReference>
<dbReference type="GeneID" id="110989057"/>
<dbReference type="KEGG" id="aplc:110989057"/>
<evidence type="ECO:0000256" key="6">
    <source>
        <dbReference type="ARBA" id="ARBA00022741"/>
    </source>
</evidence>
<feature type="compositionally biased region" description="Polar residues" evidence="16">
    <location>
        <begin position="1306"/>
        <end position="1319"/>
    </location>
</feature>
<comment type="subcellular location">
    <subcellularLocation>
        <location evidence="1">Cytoplasm</location>
        <location evidence="1">Cytoskeleton</location>
    </subcellularLocation>
</comment>
<dbReference type="Gene3D" id="1.25.10.10">
    <property type="entry name" value="Leucine-rich Repeat Variant"/>
    <property type="match status" value="2"/>
</dbReference>
<dbReference type="SUPFAM" id="SSF56112">
    <property type="entry name" value="Protein kinase-like (PK-like)"/>
    <property type="match status" value="1"/>
</dbReference>
<feature type="compositionally biased region" description="Low complexity" evidence="16">
    <location>
        <begin position="260"/>
        <end position="281"/>
    </location>
</feature>
<keyword evidence="9" id="KW-0206">Cytoskeleton</keyword>
<evidence type="ECO:0000256" key="9">
    <source>
        <dbReference type="ARBA" id="ARBA00023212"/>
    </source>
</evidence>
<dbReference type="CDD" id="cd14002">
    <property type="entry name" value="STKc_STK36"/>
    <property type="match status" value="1"/>
</dbReference>
<evidence type="ECO:0000256" key="5">
    <source>
        <dbReference type="ARBA" id="ARBA00022679"/>
    </source>
</evidence>
<dbReference type="InterPro" id="IPR000719">
    <property type="entry name" value="Prot_kinase_dom"/>
</dbReference>
<evidence type="ECO:0000256" key="13">
    <source>
        <dbReference type="PROSITE-ProRule" id="PRU00259"/>
    </source>
</evidence>
<dbReference type="InterPro" id="IPR000225">
    <property type="entry name" value="Armadillo"/>
</dbReference>
<keyword evidence="7" id="KW-0418">Kinase</keyword>
<keyword evidence="15" id="KW-0175">Coiled coil</keyword>
<evidence type="ECO:0000313" key="20">
    <source>
        <dbReference type="RefSeq" id="XP_022108849.1"/>
    </source>
</evidence>
<feature type="repeat" description="ARM" evidence="13">
    <location>
        <begin position="1209"/>
        <end position="1241"/>
    </location>
</feature>
<evidence type="ECO:0000256" key="10">
    <source>
        <dbReference type="ARBA" id="ARBA00047899"/>
    </source>
</evidence>
<dbReference type="PANTHER" id="PTHR22983">
    <property type="entry name" value="PROTEIN KINASE RELATED"/>
    <property type="match status" value="1"/>
</dbReference>
<dbReference type="Pfam" id="PF00069">
    <property type="entry name" value="Pkinase"/>
    <property type="match status" value="1"/>
</dbReference>
<feature type="region of interest" description="Disordered" evidence="16">
    <location>
        <begin position="260"/>
        <end position="427"/>
    </location>
</feature>
<sequence length="1373" mass="151540">MDNYHVLEMIGEGSFGKVYKGRKKYTGKVVALKFIPKLGRSEKDLENLRREIEIMRELHNENIIEMLDSFETEKEVVAVTDYAEGELFQILEDDGSLPEHQVQTIAAQLVSALHYLHSHRILHRDMKPQNILLGKGGVAKLCDFGFARAMSINTLVLTSIKGTPLYMAPELVEEKPYDHTADLWSLGCILYELFVGTPPFYTNSIFQLVSLIIKDPVKWPKNMSPEFKDFLQGLLTKNPRARLSWPHLLHHPFIADKVQVSPSSSSELPEQPFTEEPTPQQKAARDKASRQKASNLPPGTTIMRKLKGREPQKEESPQKPEAWTNKKTASKPSKDSTPGAAGKSEPWNSLKEVEPTPREDRITRDYAQEFPSVEVESRKVLRREGGAKGQEGGAKGQEGGAKGQEGGVRKSIEQVKLTEEEELDSEDEWDTLCDATTPESCDPDSVAALLRDEVFVSKVAARLKDTSEQVLEGMLEGASRLRLVYRVVTNILEFRGDLNLLSAFCSAIDVPHGPVKLLSQLKDKPNVKKQPWCVQILMDLTTSITAFMVSEVGTNLTIDRTKSLMEVALSYADLLPWLLHVKQDDTLQLRAQTIVCFIYQCEAFDRSPAEFSTGFYNSLASAHADIVPALVACLMEDAVVMKRLQGSLPDSRSDEVAARWEELCGMAVGGLAELVFLPLGVDCCVQGKRQMAKCVGAQLSLTKHKELTHNYMKFLTSPTLCENALKTVYFTCQVSKEFCEYLALNQDYITILLWILQGKVDIEDMYQNTVYEMTLQTLAVIITQLGDIPQCMVQSSVIFAAILLDSQVASQTTAAALLVSQLLYHGISIEMPTNDLLAAVHSALTDLSQICVRCPFDYGVLDGLLLLLCQFLSVGPSAVSRLLIESGVWQMLWQRLLQTLGALPSDDLPVEDMEDELADCGPITSQPQWNLVSPSGVMAALQIVTIVFTQEPYQCVPLLCNADGVVMLSLTTLLSRDFLASLAASESSEQDLSSMIIDIILNVSQLLCFPFALDTHEMLMEAIQSSLQQSHVLTRLINACMLYLKPDEMEVPLGLLSRFVLSHDTFVLEFAGAVTQLKVAPFLNSLLAPNSPPQVQGDLLSICSHLARSSAVHLMMLKQVLQGNKGDYAYLQYLLSSKDMTVQARACGMLGNLMRHSNGFYAVLKKREELVTSLLGCLSSQDTDVKKAASYAVGNAAYHSAELYGSLADGIPSLVQLLMDPQGRTRCNAAGALGNLARHSSKLCPVLAKHKAPESLLEIACHDNQHSVQEVCLLSLRSMARHSQLTQGLIKQHAIEKLTHLSEEIQSAGPTTPGSLSSARSDRQNSARLHSARQQSARQNSARQNSARGNSASVIAHHCNKLIMMLKRSGSAL</sequence>
<evidence type="ECO:0000256" key="16">
    <source>
        <dbReference type="SAM" id="MobiDB-lite"/>
    </source>
</evidence>
<evidence type="ECO:0000259" key="17">
    <source>
        <dbReference type="PROSITE" id="PS50011"/>
    </source>
</evidence>
<dbReference type="OMA" id="LCPSFLH"/>
<dbReference type="FunFam" id="1.10.510.10:FF:000292">
    <property type="entry name" value="Serine/threonine-protein kinase 36"/>
    <property type="match status" value="1"/>
</dbReference>
<dbReference type="InterPro" id="IPR011009">
    <property type="entry name" value="Kinase-like_dom_sf"/>
</dbReference>
<evidence type="ECO:0000256" key="12">
    <source>
        <dbReference type="ARBA" id="ARBA00075375"/>
    </source>
</evidence>
<dbReference type="FunFam" id="3.30.200.20:FF:000042">
    <property type="entry name" value="Aurora kinase A"/>
    <property type="match status" value="1"/>
</dbReference>
<keyword evidence="3" id="KW-0963">Cytoplasm</keyword>
<evidence type="ECO:0000256" key="4">
    <source>
        <dbReference type="ARBA" id="ARBA00022527"/>
    </source>
</evidence>